<dbReference type="PANTHER" id="PTHR11771">
    <property type="entry name" value="LIPOXYGENASE"/>
    <property type="match status" value="1"/>
</dbReference>
<feature type="compositionally biased region" description="Pro residues" evidence="4">
    <location>
        <begin position="9"/>
        <end position="18"/>
    </location>
</feature>
<feature type="region of interest" description="Disordered" evidence="4">
    <location>
        <begin position="1"/>
        <end position="37"/>
    </location>
</feature>
<keyword evidence="2" id="KW-0223">Dioxygenase</keyword>
<dbReference type="RefSeq" id="XP_005769755.1">
    <property type="nucleotide sequence ID" value="XM_005769698.1"/>
</dbReference>
<dbReference type="PaxDb" id="2903-EOD14605"/>
<organism evidence="6 7">
    <name type="scientific">Emiliania huxleyi (strain CCMP1516)</name>
    <dbReference type="NCBI Taxonomy" id="280463"/>
    <lineage>
        <taxon>Eukaryota</taxon>
        <taxon>Haptista</taxon>
        <taxon>Haptophyta</taxon>
        <taxon>Prymnesiophyceae</taxon>
        <taxon>Isochrysidales</taxon>
        <taxon>Noelaerhabdaceae</taxon>
        <taxon>Emiliania</taxon>
    </lineage>
</organism>
<accession>A0A0D3J1E1</accession>
<proteinExistence type="predicted"/>
<dbReference type="GO" id="GO:0016702">
    <property type="term" value="F:oxidoreductase activity, acting on single donors with incorporation of molecular oxygen, incorporation of two atoms of oxygen"/>
    <property type="evidence" value="ECO:0007669"/>
    <property type="project" value="InterPro"/>
</dbReference>
<dbReference type="InterPro" id="IPR013819">
    <property type="entry name" value="LipOase_C"/>
</dbReference>
<dbReference type="HOGENOM" id="CLU_361482_0_0_1"/>
<evidence type="ECO:0000256" key="3">
    <source>
        <dbReference type="ARBA" id="ARBA00023002"/>
    </source>
</evidence>
<dbReference type="RefSeq" id="XP_005767034.1">
    <property type="nucleotide sequence ID" value="XM_005766977.1"/>
</dbReference>
<evidence type="ECO:0000256" key="2">
    <source>
        <dbReference type="ARBA" id="ARBA00022964"/>
    </source>
</evidence>
<dbReference type="GO" id="GO:0034440">
    <property type="term" value="P:lipid oxidation"/>
    <property type="evidence" value="ECO:0007669"/>
    <property type="project" value="InterPro"/>
</dbReference>
<dbReference type="KEGG" id="ehx:EMIHUDRAFT_432530"/>
<dbReference type="eggNOG" id="KOG0157">
    <property type="taxonomic scope" value="Eukaryota"/>
</dbReference>
<dbReference type="EnsemblProtists" id="EOD17326">
    <property type="protein sequence ID" value="EOD17326"/>
    <property type="gene ID" value="EMIHUDRAFT_436360"/>
</dbReference>
<name>A0A0D3J1E1_EMIH1</name>
<keyword evidence="3" id="KW-0560">Oxidoreductase</keyword>
<dbReference type="Gene3D" id="1.20.245.10">
    <property type="entry name" value="Lipoxygenase-1, Domain 5"/>
    <property type="match status" value="1"/>
</dbReference>
<dbReference type="PROSITE" id="PS51393">
    <property type="entry name" value="LIPOXYGENASE_3"/>
    <property type="match status" value="1"/>
</dbReference>
<dbReference type="GO" id="GO:0046872">
    <property type="term" value="F:metal ion binding"/>
    <property type="evidence" value="ECO:0007669"/>
    <property type="project" value="UniProtKB-KW"/>
</dbReference>
<dbReference type="Pfam" id="PF00305">
    <property type="entry name" value="Lipoxygenase"/>
    <property type="match status" value="1"/>
</dbReference>
<keyword evidence="1" id="KW-0479">Metal-binding</keyword>
<keyword evidence="7" id="KW-1185">Reference proteome</keyword>
<dbReference type="GeneID" id="17260890"/>
<evidence type="ECO:0000313" key="7">
    <source>
        <dbReference type="Proteomes" id="UP000013827"/>
    </source>
</evidence>
<dbReference type="AlphaFoldDB" id="A0A0D3J1E1"/>
<protein>
    <recommendedName>
        <fullName evidence="5">Lipoxygenase domain-containing protein</fullName>
    </recommendedName>
</protein>
<evidence type="ECO:0000256" key="1">
    <source>
        <dbReference type="ARBA" id="ARBA00022723"/>
    </source>
</evidence>
<dbReference type="GeneID" id="17263476"/>
<dbReference type="EnsemblProtists" id="EOD14605">
    <property type="protein sequence ID" value="EOD14605"/>
    <property type="gene ID" value="EMIHUDRAFT_432530"/>
</dbReference>
<dbReference type="InterPro" id="IPR036226">
    <property type="entry name" value="LipOase_C_sf"/>
</dbReference>
<sequence length="774" mass="85285">MSAPLLEKTPPPSRPPPSKAYLNKQKQAVNSTASPSPGAAASLSPSAATSWAIINGERSFRGAVGACCFLSWARTPIALLVTLLVWWLPVAIAAPLVVLLPPLTFLLLTFGTMPKQWGDPYYGFVLWVQKLRLTTQFVQFNGARVEGRVAYDLRALKPKRELRKTPLPLGWGLVVADYREEEMDAAVILGNWFGETLSTTLIPVARVLDIVRLAAYHLPWGWRSAPRQTSFSAGENPVKFVMDEVGAVYPKIHQQWADKTGDEALAHFCRSGLAAHRVELAPEDCPYLDADGKPAKFVVRTNEMATLDVKEGCDRYGGDAYFGADWRPVAIVRKETPEQCEWWSTLVDKVYRPGDGYKWEYAKFAFRSTVFTLVTFVDHLFGLHMQTSELVMLATREQLSTDHPIRRFLIPFTFGAITINDWARTALCAYGGTTHRAFSFTDGGFARAWALAPALAFTRSNARWTEENPSPRGQESKGRAQPFRGVFRLKKAPTNEIADGETAASVAEKVFARTVGDSASERRSDDGDGDSDWIDAFLAHHGSAYPSGGVDTPFYRACERYHGIVARWVDAYCARYYPEGVAADDEAVAFLEQIMLTTSQSTVASYGLQLGAAFAASRGRPLRMRRLLVCFLTRFIELVTLGHEQVGAVQVYAQDASFASFSWKKGDLCGTKEAAMQGATLMCLTSSITPTLMPGDDSTFEQHDWSFLYPPPPGQQSAADAADLKALNRTFQEELAAMARDLDAEMAAAPAKAFPDNMGSCTVNPRYMECAVSI</sequence>
<evidence type="ECO:0000259" key="5">
    <source>
        <dbReference type="PROSITE" id="PS51393"/>
    </source>
</evidence>
<dbReference type="KEGG" id="ehx:EMIHUDRAFT_436360"/>
<evidence type="ECO:0000313" key="6">
    <source>
        <dbReference type="EnsemblProtists" id="EOD17326"/>
    </source>
</evidence>
<evidence type="ECO:0000256" key="4">
    <source>
        <dbReference type="SAM" id="MobiDB-lite"/>
    </source>
</evidence>
<reference evidence="6" key="2">
    <citation type="submission" date="2024-10" db="UniProtKB">
        <authorList>
            <consortium name="EnsemblProtists"/>
        </authorList>
    </citation>
    <scope>IDENTIFICATION</scope>
</reference>
<reference evidence="7" key="1">
    <citation type="journal article" date="2013" name="Nature">
        <title>Pan genome of the phytoplankton Emiliania underpins its global distribution.</title>
        <authorList>
            <person name="Read B.A."/>
            <person name="Kegel J."/>
            <person name="Klute M.J."/>
            <person name="Kuo A."/>
            <person name="Lefebvre S.C."/>
            <person name="Maumus F."/>
            <person name="Mayer C."/>
            <person name="Miller J."/>
            <person name="Monier A."/>
            <person name="Salamov A."/>
            <person name="Young J."/>
            <person name="Aguilar M."/>
            <person name="Claverie J.M."/>
            <person name="Frickenhaus S."/>
            <person name="Gonzalez K."/>
            <person name="Herman E.K."/>
            <person name="Lin Y.C."/>
            <person name="Napier J."/>
            <person name="Ogata H."/>
            <person name="Sarno A.F."/>
            <person name="Shmutz J."/>
            <person name="Schroeder D."/>
            <person name="de Vargas C."/>
            <person name="Verret F."/>
            <person name="von Dassow P."/>
            <person name="Valentin K."/>
            <person name="Van de Peer Y."/>
            <person name="Wheeler G."/>
            <person name="Dacks J.B."/>
            <person name="Delwiche C.F."/>
            <person name="Dyhrman S.T."/>
            <person name="Glockner G."/>
            <person name="John U."/>
            <person name="Richards T."/>
            <person name="Worden A.Z."/>
            <person name="Zhang X."/>
            <person name="Grigoriev I.V."/>
            <person name="Allen A.E."/>
            <person name="Bidle K."/>
            <person name="Borodovsky M."/>
            <person name="Bowler C."/>
            <person name="Brownlee C."/>
            <person name="Cock J.M."/>
            <person name="Elias M."/>
            <person name="Gladyshev V.N."/>
            <person name="Groth M."/>
            <person name="Guda C."/>
            <person name="Hadaegh A."/>
            <person name="Iglesias-Rodriguez M.D."/>
            <person name="Jenkins J."/>
            <person name="Jones B.M."/>
            <person name="Lawson T."/>
            <person name="Leese F."/>
            <person name="Lindquist E."/>
            <person name="Lobanov A."/>
            <person name="Lomsadze A."/>
            <person name="Malik S.B."/>
            <person name="Marsh M.E."/>
            <person name="Mackinder L."/>
            <person name="Mock T."/>
            <person name="Mueller-Roeber B."/>
            <person name="Pagarete A."/>
            <person name="Parker M."/>
            <person name="Probert I."/>
            <person name="Quesneville H."/>
            <person name="Raines C."/>
            <person name="Rensing S.A."/>
            <person name="Riano-Pachon D.M."/>
            <person name="Richier S."/>
            <person name="Rokitta S."/>
            <person name="Shiraiwa Y."/>
            <person name="Soanes D.M."/>
            <person name="van der Giezen M."/>
            <person name="Wahlund T.M."/>
            <person name="Williams B."/>
            <person name="Wilson W."/>
            <person name="Wolfe G."/>
            <person name="Wurch L.L."/>
        </authorList>
    </citation>
    <scope>NUCLEOTIDE SEQUENCE</scope>
</reference>
<feature type="domain" description="Lipoxygenase" evidence="5">
    <location>
        <begin position="327"/>
        <end position="446"/>
    </location>
</feature>
<dbReference type="SUPFAM" id="SSF48484">
    <property type="entry name" value="Lipoxigenase"/>
    <property type="match status" value="1"/>
</dbReference>
<dbReference type="Proteomes" id="UP000013827">
    <property type="component" value="Unassembled WGS sequence"/>
</dbReference>
<dbReference type="InterPro" id="IPR000907">
    <property type="entry name" value="LipOase"/>
</dbReference>